<evidence type="ECO:0000313" key="1">
    <source>
        <dbReference type="EMBL" id="NEI70933.1"/>
    </source>
</evidence>
<dbReference type="RefSeq" id="WP_163987422.1">
    <property type="nucleotide sequence ID" value="NZ_WUEY01000006.1"/>
</dbReference>
<protein>
    <submittedName>
        <fullName evidence="1">Uncharacterized protein</fullName>
    </submittedName>
</protein>
<evidence type="ECO:0000313" key="2">
    <source>
        <dbReference type="Proteomes" id="UP000483035"/>
    </source>
</evidence>
<proteinExistence type="predicted"/>
<name>A0A6L9U4U4_9HYPH</name>
<sequence>MQPDQYFINRADANAFKALVAFVSQDVFDERRHDGAISKSDEFLRVIKDAQQVLEQIGAYDYDHEKEDDDRPPYTFWWEGPFDLPKKEVEYALAKEVEGRPDMPFKRVHVNTAMPSGHFADLQFALDEVNGKICTLVNIAMARTELNLGPNWYDIGEDLETTLGLIVDGIETHPTWVWYCGLPLEP</sequence>
<dbReference type="AlphaFoldDB" id="A0A6L9U4U4"/>
<reference evidence="1 2" key="1">
    <citation type="submission" date="2019-12" db="EMBL/GenBank/DDBJ databases">
        <title>Rhizobium genotypes associated with high levels of biological nitrogen fixation by grain legumes in a temperate-maritime cropping system.</title>
        <authorList>
            <person name="Maluk M."/>
            <person name="Francesc Ferrando Molina F."/>
            <person name="Lopez Del Egido L."/>
            <person name="Lafos M."/>
            <person name="Langarica-Fuentes A."/>
            <person name="Gebre Yohannes G."/>
            <person name="Young M.W."/>
            <person name="Martin P."/>
            <person name="Gantlett R."/>
            <person name="Kenicer G."/>
            <person name="Hawes C."/>
            <person name="Begg G.S."/>
            <person name="Quilliam R.S."/>
            <person name="Squire G.R."/>
            <person name="Poole P.S."/>
            <person name="Young P.W."/>
            <person name="Iannetta P.M."/>
            <person name="James E.K."/>
        </authorList>
    </citation>
    <scope>NUCLEOTIDE SEQUENCE [LARGE SCALE GENOMIC DNA]</scope>
    <source>
        <strain evidence="1 2">JHI1118</strain>
    </source>
</reference>
<dbReference type="EMBL" id="WUEY01000006">
    <property type="protein sequence ID" value="NEI70933.1"/>
    <property type="molecule type" value="Genomic_DNA"/>
</dbReference>
<comment type="caution">
    <text evidence="1">The sequence shown here is derived from an EMBL/GenBank/DDBJ whole genome shotgun (WGS) entry which is preliminary data.</text>
</comment>
<accession>A0A6L9U4U4</accession>
<organism evidence="1 2">
    <name type="scientific">Rhizobium lusitanum</name>
    <dbReference type="NCBI Taxonomy" id="293958"/>
    <lineage>
        <taxon>Bacteria</taxon>
        <taxon>Pseudomonadati</taxon>
        <taxon>Pseudomonadota</taxon>
        <taxon>Alphaproteobacteria</taxon>
        <taxon>Hyphomicrobiales</taxon>
        <taxon>Rhizobiaceae</taxon>
        <taxon>Rhizobium/Agrobacterium group</taxon>
        <taxon>Rhizobium</taxon>
    </lineage>
</organism>
<gene>
    <name evidence="1" type="ORF">GR212_15220</name>
</gene>
<dbReference type="Proteomes" id="UP000483035">
    <property type="component" value="Unassembled WGS sequence"/>
</dbReference>